<feature type="region of interest" description="Disordered" evidence="1">
    <location>
        <begin position="79"/>
        <end position="110"/>
    </location>
</feature>
<accession>A0ABR3G3V4</accession>
<organism evidence="2 3">
    <name type="scientific">Discina gigas</name>
    <dbReference type="NCBI Taxonomy" id="1032678"/>
    <lineage>
        <taxon>Eukaryota</taxon>
        <taxon>Fungi</taxon>
        <taxon>Dikarya</taxon>
        <taxon>Ascomycota</taxon>
        <taxon>Pezizomycotina</taxon>
        <taxon>Pezizomycetes</taxon>
        <taxon>Pezizales</taxon>
        <taxon>Discinaceae</taxon>
        <taxon>Discina</taxon>
    </lineage>
</organism>
<proteinExistence type="predicted"/>
<gene>
    <name evidence="2" type="ORF">Q9L58_010551</name>
</gene>
<evidence type="ECO:0000256" key="1">
    <source>
        <dbReference type="SAM" id="MobiDB-lite"/>
    </source>
</evidence>
<dbReference type="EMBL" id="JBBBZM010000481">
    <property type="protein sequence ID" value="KAL0630604.1"/>
    <property type="molecule type" value="Genomic_DNA"/>
</dbReference>
<protein>
    <submittedName>
        <fullName evidence="2">Uncharacterized protein</fullName>
    </submittedName>
</protein>
<reference evidence="2 3" key="1">
    <citation type="submission" date="2024-02" db="EMBL/GenBank/DDBJ databases">
        <title>Discinaceae phylogenomics.</title>
        <authorList>
            <person name="Dirks A.C."/>
            <person name="James T.Y."/>
        </authorList>
    </citation>
    <scope>NUCLEOTIDE SEQUENCE [LARGE SCALE GENOMIC DNA]</scope>
    <source>
        <strain evidence="2 3">ACD0624</strain>
    </source>
</reference>
<evidence type="ECO:0000313" key="2">
    <source>
        <dbReference type="EMBL" id="KAL0630604.1"/>
    </source>
</evidence>
<evidence type="ECO:0000313" key="3">
    <source>
        <dbReference type="Proteomes" id="UP001447188"/>
    </source>
</evidence>
<name>A0ABR3G3V4_9PEZI</name>
<keyword evidence="3" id="KW-1185">Reference proteome</keyword>
<dbReference type="Proteomes" id="UP001447188">
    <property type="component" value="Unassembled WGS sequence"/>
</dbReference>
<comment type="caution">
    <text evidence="2">The sequence shown here is derived from an EMBL/GenBank/DDBJ whole genome shotgun (WGS) entry which is preliminary data.</text>
</comment>
<sequence>MEWKGNDDGEDGEEILEACLEDDSEQEVAYEGLDEEIHEASHTIMDDQEMPDKEDTSGDEVECLGESAHACSDVVVAESSITHDQKGSRRKKARTALPKSRFGKTHNQGERLAQLLSRAGRDLEQRWVEEPN</sequence>